<comment type="caution">
    <text evidence="8">The sequence shown here is derived from an EMBL/GenBank/DDBJ whole genome shotgun (WGS) entry which is preliminary data.</text>
</comment>
<feature type="domain" description="NB-ARC" evidence="4">
    <location>
        <begin position="168"/>
        <end position="346"/>
    </location>
</feature>
<dbReference type="Gene3D" id="1.10.10.10">
    <property type="entry name" value="Winged helix-like DNA-binding domain superfamily/Winged helix DNA-binding domain"/>
    <property type="match status" value="1"/>
</dbReference>
<dbReference type="Gene3D" id="3.40.50.300">
    <property type="entry name" value="P-loop containing nucleotide triphosphate hydrolases"/>
    <property type="match status" value="1"/>
</dbReference>
<keyword evidence="1" id="KW-0677">Repeat</keyword>
<dbReference type="Pfam" id="PF23598">
    <property type="entry name" value="LRR_14"/>
    <property type="match status" value="1"/>
</dbReference>
<evidence type="ECO:0000313" key="9">
    <source>
        <dbReference type="Proteomes" id="UP000283530"/>
    </source>
</evidence>
<reference evidence="8 9" key="1">
    <citation type="journal article" date="2019" name="Nat. Plants">
        <title>Stout camphor tree genome fills gaps in understanding of flowering plant genome evolution.</title>
        <authorList>
            <person name="Chaw S.M."/>
            <person name="Liu Y.C."/>
            <person name="Wu Y.W."/>
            <person name="Wang H.Y."/>
            <person name="Lin C.I."/>
            <person name="Wu C.S."/>
            <person name="Ke H.M."/>
            <person name="Chang L.Y."/>
            <person name="Hsu C.Y."/>
            <person name="Yang H.T."/>
            <person name="Sudianto E."/>
            <person name="Hsu M.H."/>
            <person name="Wu K.P."/>
            <person name="Wang L.N."/>
            <person name="Leebens-Mack J.H."/>
            <person name="Tsai I.J."/>
        </authorList>
    </citation>
    <scope>NUCLEOTIDE SEQUENCE [LARGE SCALE GENOMIC DNA]</scope>
    <source>
        <strain evidence="9">cv. Chaw 1501</strain>
        <tissue evidence="8">Young leaves</tissue>
    </source>
</reference>
<accession>A0A3S3MYF9</accession>
<dbReference type="InterPro" id="IPR042197">
    <property type="entry name" value="Apaf_helical"/>
</dbReference>
<dbReference type="InterPro" id="IPR036388">
    <property type="entry name" value="WH-like_DNA-bd_sf"/>
</dbReference>
<dbReference type="SUPFAM" id="SSF52058">
    <property type="entry name" value="L domain-like"/>
    <property type="match status" value="1"/>
</dbReference>
<feature type="domain" description="Disease resistance protein winged helix" evidence="6">
    <location>
        <begin position="437"/>
        <end position="502"/>
    </location>
</feature>
<organism evidence="8 9">
    <name type="scientific">Cinnamomum micranthum f. kanehirae</name>
    <dbReference type="NCBI Taxonomy" id="337451"/>
    <lineage>
        <taxon>Eukaryota</taxon>
        <taxon>Viridiplantae</taxon>
        <taxon>Streptophyta</taxon>
        <taxon>Embryophyta</taxon>
        <taxon>Tracheophyta</taxon>
        <taxon>Spermatophyta</taxon>
        <taxon>Magnoliopsida</taxon>
        <taxon>Magnoliidae</taxon>
        <taxon>Laurales</taxon>
        <taxon>Lauraceae</taxon>
        <taxon>Cinnamomum</taxon>
    </lineage>
</organism>
<evidence type="ECO:0000256" key="2">
    <source>
        <dbReference type="ARBA" id="ARBA00022741"/>
    </source>
</evidence>
<dbReference type="PRINTS" id="PR00364">
    <property type="entry name" value="DISEASERSIST"/>
</dbReference>
<evidence type="ECO:0000313" key="8">
    <source>
        <dbReference type="EMBL" id="RWR84843.1"/>
    </source>
</evidence>
<dbReference type="Proteomes" id="UP000283530">
    <property type="component" value="Unassembled WGS sequence"/>
</dbReference>
<evidence type="ECO:0000259" key="5">
    <source>
        <dbReference type="Pfam" id="PF18052"/>
    </source>
</evidence>
<dbReference type="OrthoDB" id="598235at2759"/>
<evidence type="ECO:0000256" key="3">
    <source>
        <dbReference type="ARBA" id="ARBA00022821"/>
    </source>
</evidence>
<dbReference type="Pfam" id="PF23559">
    <property type="entry name" value="WHD_DRP"/>
    <property type="match status" value="1"/>
</dbReference>
<evidence type="ECO:0000259" key="6">
    <source>
        <dbReference type="Pfam" id="PF23559"/>
    </source>
</evidence>
<feature type="domain" description="Disease resistance N-terminal" evidence="5">
    <location>
        <begin position="5"/>
        <end position="96"/>
    </location>
</feature>
<dbReference type="Gene3D" id="3.80.10.10">
    <property type="entry name" value="Ribonuclease Inhibitor"/>
    <property type="match status" value="1"/>
</dbReference>
<dbReference type="AlphaFoldDB" id="A0A3S3MYF9"/>
<dbReference type="Pfam" id="PF00931">
    <property type="entry name" value="NB-ARC"/>
    <property type="match status" value="1"/>
</dbReference>
<dbReference type="FunFam" id="3.40.50.300:FF:001091">
    <property type="entry name" value="Probable disease resistance protein At1g61300"/>
    <property type="match status" value="1"/>
</dbReference>
<dbReference type="Gene3D" id="1.20.5.4130">
    <property type="match status" value="1"/>
</dbReference>
<keyword evidence="9" id="KW-1185">Reference proteome</keyword>
<dbReference type="EMBL" id="QPKB01000005">
    <property type="protein sequence ID" value="RWR84843.1"/>
    <property type="molecule type" value="Genomic_DNA"/>
</dbReference>
<gene>
    <name evidence="8" type="ORF">CKAN_01367300</name>
</gene>
<dbReference type="CDD" id="cd14798">
    <property type="entry name" value="RX-CC_like"/>
    <property type="match status" value="1"/>
</dbReference>
<feature type="domain" description="Disease resistance R13L4/SHOC-2-like LRR" evidence="7">
    <location>
        <begin position="544"/>
        <end position="850"/>
    </location>
</feature>
<protein>
    <submittedName>
        <fullName evidence="8">Disease resistance protein</fullName>
    </submittedName>
</protein>
<dbReference type="InterPro" id="IPR058922">
    <property type="entry name" value="WHD_DRP"/>
</dbReference>
<evidence type="ECO:0000259" key="4">
    <source>
        <dbReference type="Pfam" id="PF00931"/>
    </source>
</evidence>
<name>A0A3S3MYF9_9MAGN</name>
<dbReference type="InterPro" id="IPR055414">
    <property type="entry name" value="LRR_R13L4/SHOC2-like"/>
</dbReference>
<dbReference type="InterPro" id="IPR044974">
    <property type="entry name" value="Disease_R_plants"/>
</dbReference>
<proteinExistence type="predicted"/>
<dbReference type="PANTHER" id="PTHR23155:SF1232">
    <property type="entry name" value="OS09G0270700 PROTEIN"/>
    <property type="match status" value="1"/>
</dbReference>
<evidence type="ECO:0000256" key="1">
    <source>
        <dbReference type="ARBA" id="ARBA00022737"/>
    </source>
</evidence>
<dbReference type="Gene3D" id="1.10.8.430">
    <property type="entry name" value="Helical domain of apoptotic protease-activating factors"/>
    <property type="match status" value="1"/>
</dbReference>
<evidence type="ECO:0000259" key="7">
    <source>
        <dbReference type="Pfam" id="PF23598"/>
    </source>
</evidence>
<sequence length="938" mass="108622">MADGAVRLLLQTISSILAKEAFRLGSLRHDLEYIKSKLESIQSLMKDEDRRKDSSNSQKRTWIKQVREVAYDVEDLIDEFIYHMDKHEHRGRFMGFLHNTVSLPRSIFVSHGIATRLQKIKAKLLDISESAKLLPHEERSSSDDADESWPYYAESSHFAVEEELVGIEKNRKKLIRWLKDEEPKRKVLSVVGMSGLGKTTLVTKVFNSPAVKEHFQCYAWISVSKSYKIEELLRRMMKEFYNSRKEDLQNNSKKEDLPDNIGQMDYRQLVKTFISYLEDKRYVIVLDDAWNRQAWDDISVAIPNNQYGSRVMLTTRNRDLGVESDVFLLQPLNNTNAWALFCRKAFWNIPNRSCPQELEQVAKAIVGKCEGLPLAIVAIGGTMSRKERTELQWKKVEDSLGWELSNNPDLDRMKNILLHSYHDLPYHLKNCFLYCSIFPEDSIIFPEKLLRLWISEGFVDEIRGLAMEDVAENYLKELIHRSMIQVTGEESCRLHDLMRDLAQLIAEDENFCKVFDAKEAIHKCKARRLSIQNKMEDIPKSTSVSRLRSFFPLDMLDLGDASIHRVPDELANLFNLRYLSLKNTNVKKLPKSLGKLRNLQTIDIRHSKVKKLPGWIKNMKNLRHLYTYRHTCQNDVTYCCGTQAPSEICELKCLQSLKTVEANAKIVQQFGNLTQLRELAITKVRKEYGKELCSSIQKMECLLRLEIRATNEETLQVDGLASPPHRLQKLFLRGHLEKLPHWIGSLRNLISLCLQWSQLQEDLLSPIGLLPSLESLTLWKAYDGQQLCFLDGCFRRLKFLYLRKLKHLNHVTIQRGAMPSIKEIYLYDCAKLKTLPGGIEHLSGLHRLRLREMPEELIERLRADKSQERKRVQHIPIIINVIWREGKRLHVKSTMTPSQGPSSWAASSSNETVAQLGAPYSSLLIFQPNSFLFGNTKK</sequence>
<dbReference type="Pfam" id="PF18052">
    <property type="entry name" value="Rx_N"/>
    <property type="match status" value="1"/>
</dbReference>
<dbReference type="GO" id="GO:0043531">
    <property type="term" value="F:ADP binding"/>
    <property type="evidence" value="ECO:0007669"/>
    <property type="project" value="InterPro"/>
</dbReference>
<dbReference type="InterPro" id="IPR032675">
    <property type="entry name" value="LRR_dom_sf"/>
</dbReference>
<keyword evidence="2" id="KW-0547">Nucleotide-binding</keyword>
<dbReference type="PANTHER" id="PTHR23155">
    <property type="entry name" value="DISEASE RESISTANCE PROTEIN RP"/>
    <property type="match status" value="1"/>
</dbReference>
<keyword evidence="3" id="KW-0611">Plant defense</keyword>
<dbReference type="FunFam" id="1.10.10.10:FF:000322">
    <property type="entry name" value="Probable disease resistance protein At1g63360"/>
    <property type="match status" value="1"/>
</dbReference>
<dbReference type="SUPFAM" id="SSF52540">
    <property type="entry name" value="P-loop containing nucleoside triphosphate hydrolases"/>
    <property type="match status" value="1"/>
</dbReference>
<dbReference type="GO" id="GO:0098542">
    <property type="term" value="P:defense response to other organism"/>
    <property type="evidence" value="ECO:0007669"/>
    <property type="project" value="TreeGrafter"/>
</dbReference>
<dbReference type="InterPro" id="IPR027417">
    <property type="entry name" value="P-loop_NTPase"/>
</dbReference>
<dbReference type="InterPro" id="IPR038005">
    <property type="entry name" value="RX-like_CC"/>
</dbReference>
<dbReference type="InterPro" id="IPR002182">
    <property type="entry name" value="NB-ARC"/>
</dbReference>
<dbReference type="InterPro" id="IPR041118">
    <property type="entry name" value="Rx_N"/>
</dbReference>